<name>A0A1Y0HQV1_CELCE</name>
<gene>
    <name evidence="4" type="ORF">CBR64_02455</name>
</gene>
<dbReference type="Gene3D" id="3.40.50.2000">
    <property type="entry name" value="Glycogen Phosphorylase B"/>
    <property type="match status" value="2"/>
</dbReference>
<organism evidence="4 5">
    <name type="scientific">Cellulosimicrobium cellulans</name>
    <name type="common">Arthrobacter luteus</name>
    <dbReference type="NCBI Taxonomy" id="1710"/>
    <lineage>
        <taxon>Bacteria</taxon>
        <taxon>Bacillati</taxon>
        <taxon>Actinomycetota</taxon>
        <taxon>Actinomycetes</taxon>
        <taxon>Micrococcales</taxon>
        <taxon>Promicromonosporaceae</taxon>
        <taxon>Cellulosimicrobium</taxon>
    </lineage>
</organism>
<dbReference type="Proteomes" id="UP000196228">
    <property type="component" value="Chromosome"/>
</dbReference>
<dbReference type="Pfam" id="PF13692">
    <property type="entry name" value="Glyco_trans_1_4"/>
    <property type="match status" value="1"/>
</dbReference>
<dbReference type="OrthoDB" id="9810929at2"/>
<dbReference type="RefSeq" id="WP_087469592.1">
    <property type="nucleotide sequence ID" value="NZ_CP021383.1"/>
</dbReference>
<feature type="domain" description="Glycosyltransferase subfamily 4-like N-terminal" evidence="3">
    <location>
        <begin position="24"/>
        <end position="182"/>
    </location>
</feature>
<proteinExistence type="predicted"/>
<dbReference type="EMBL" id="CP021383">
    <property type="protein sequence ID" value="ARU50522.1"/>
    <property type="molecule type" value="Genomic_DNA"/>
</dbReference>
<dbReference type="PANTHER" id="PTHR12526">
    <property type="entry name" value="GLYCOSYLTRANSFERASE"/>
    <property type="match status" value="1"/>
</dbReference>
<evidence type="ECO:0000256" key="2">
    <source>
        <dbReference type="ARBA" id="ARBA00022679"/>
    </source>
</evidence>
<dbReference type="AlphaFoldDB" id="A0A1Y0HQV1"/>
<dbReference type="GO" id="GO:0016757">
    <property type="term" value="F:glycosyltransferase activity"/>
    <property type="evidence" value="ECO:0007669"/>
    <property type="project" value="UniProtKB-KW"/>
</dbReference>
<accession>A0A1Y0HQV1</accession>
<dbReference type="KEGG" id="cceu:CBR64_02455"/>
<keyword evidence="1" id="KW-0328">Glycosyltransferase</keyword>
<dbReference type="SUPFAM" id="SSF53756">
    <property type="entry name" value="UDP-Glycosyltransferase/glycogen phosphorylase"/>
    <property type="match status" value="1"/>
</dbReference>
<reference evidence="4 5" key="1">
    <citation type="submission" date="2017-05" db="EMBL/GenBank/DDBJ databases">
        <authorList>
            <person name="Song R."/>
            <person name="Chenine A.L."/>
            <person name="Ruprecht R.M."/>
        </authorList>
    </citation>
    <scope>NUCLEOTIDE SEQUENCE [LARGE SCALE GENOMIC DNA]</scope>
    <source>
        <strain evidence="4 5">PSBB019</strain>
    </source>
</reference>
<evidence type="ECO:0000313" key="5">
    <source>
        <dbReference type="Proteomes" id="UP000196228"/>
    </source>
</evidence>
<protein>
    <recommendedName>
        <fullName evidence="3">Glycosyltransferase subfamily 4-like N-terminal domain-containing protein</fullName>
    </recommendedName>
</protein>
<dbReference type="PANTHER" id="PTHR12526:SF600">
    <property type="entry name" value="GLYCOSYL TRANSFERASE GROUP 1"/>
    <property type="match status" value="1"/>
</dbReference>
<sequence length="395" mass="42976">MRIAYIVHNDTHGDARVLKYLDSAAANGHEARLFAVGGGVSRFPPGEERRPSGGVIVRLGPRQRTADRVKPGPKSRRRWLQLGLRQWTFALRAAVAIRRWKPDLVHAHDADTLFAAILVRLVTRRPFVYDAHEIWEAQTLPPRIAAYYRWILDRASSRWAGTITVSQGIQRWMTDRFSLDTQPTLVRNVPLAASLPVPGSRGILRSAADVPEGARLVVHVGLIGPARGVAETVKALALLPDDVHLALIGPAPQRSRDHIASVAREHGVADRVRFVDPVESDEVPTAISDADVSVVYPQPVSLNSIYSLPNKLFQSIQAGLPVVASDAEDVAAVVTSLGIGVVAPARDVAALARAVSDVLAAGDGYREAARRAAPEMTWEHEFARANELYGTVVAR</sequence>
<evidence type="ECO:0000256" key="1">
    <source>
        <dbReference type="ARBA" id="ARBA00022676"/>
    </source>
</evidence>
<dbReference type="InterPro" id="IPR028098">
    <property type="entry name" value="Glyco_trans_4-like_N"/>
</dbReference>
<dbReference type="Pfam" id="PF13439">
    <property type="entry name" value="Glyco_transf_4"/>
    <property type="match status" value="1"/>
</dbReference>
<evidence type="ECO:0000313" key="4">
    <source>
        <dbReference type="EMBL" id="ARU50522.1"/>
    </source>
</evidence>
<evidence type="ECO:0000259" key="3">
    <source>
        <dbReference type="Pfam" id="PF13439"/>
    </source>
</evidence>
<keyword evidence="2" id="KW-0808">Transferase</keyword>